<evidence type="ECO:0000313" key="3">
    <source>
        <dbReference type="EMBL" id="PWQ99394.1"/>
    </source>
</evidence>
<dbReference type="SUPFAM" id="SSF51735">
    <property type="entry name" value="NAD(P)-binding Rossmann-fold domains"/>
    <property type="match status" value="1"/>
</dbReference>
<dbReference type="Proteomes" id="UP000245506">
    <property type="component" value="Unassembled WGS sequence"/>
</dbReference>
<dbReference type="PANTHER" id="PTHR43639">
    <property type="entry name" value="OXIDOREDUCTASE, SHORT-CHAIN DEHYDROGENASE/REDUCTASE FAMILY (AFU_ORTHOLOGUE AFUA_5G02870)"/>
    <property type="match status" value="1"/>
</dbReference>
<evidence type="ECO:0000256" key="2">
    <source>
        <dbReference type="ARBA" id="ARBA00023002"/>
    </source>
</evidence>
<dbReference type="AlphaFoldDB" id="A0A317CLC6"/>
<evidence type="ECO:0000256" key="1">
    <source>
        <dbReference type="ARBA" id="ARBA00006484"/>
    </source>
</evidence>
<comment type="similarity">
    <text evidence="1">Belongs to the short-chain dehydrogenases/reductases (SDR) family.</text>
</comment>
<dbReference type="CDD" id="cd05233">
    <property type="entry name" value="SDR_c"/>
    <property type="match status" value="1"/>
</dbReference>
<dbReference type="InterPro" id="IPR002347">
    <property type="entry name" value="SDR_fam"/>
</dbReference>
<dbReference type="EMBL" id="QGKL01000006">
    <property type="protein sequence ID" value="PWQ99394.1"/>
    <property type="molecule type" value="Genomic_DNA"/>
</dbReference>
<proteinExistence type="inferred from homology"/>
<name>A0A317CLC6_9GAMM</name>
<accession>A0A317CLC6</accession>
<dbReference type="RefSeq" id="WP_109821660.1">
    <property type="nucleotide sequence ID" value="NZ_QGKL01000006.1"/>
</dbReference>
<dbReference type="PRINTS" id="PR00081">
    <property type="entry name" value="GDHRDH"/>
</dbReference>
<dbReference type="Pfam" id="PF13561">
    <property type="entry name" value="adh_short_C2"/>
    <property type="match status" value="1"/>
</dbReference>
<gene>
    <name evidence="3" type="ORF">DKT75_01310</name>
</gene>
<keyword evidence="4" id="KW-1185">Reference proteome</keyword>
<protein>
    <submittedName>
        <fullName evidence="3">Oxidoreductase</fullName>
    </submittedName>
</protein>
<keyword evidence="2" id="KW-0560">Oxidoreductase</keyword>
<dbReference type="PRINTS" id="PR00080">
    <property type="entry name" value="SDRFAMILY"/>
</dbReference>
<evidence type="ECO:0000313" key="4">
    <source>
        <dbReference type="Proteomes" id="UP000245506"/>
    </source>
</evidence>
<dbReference type="GO" id="GO:0016491">
    <property type="term" value="F:oxidoreductase activity"/>
    <property type="evidence" value="ECO:0007669"/>
    <property type="project" value="UniProtKB-KW"/>
</dbReference>
<dbReference type="PANTHER" id="PTHR43639:SF1">
    <property type="entry name" value="SHORT-CHAIN DEHYDROGENASE_REDUCTASE FAMILY PROTEIN"/>
    <property type="match status" value="1"/>
</dbReference>
<comment type="caution">
    <text evidence="3">The sequence shown here is derived from an EMBL/GenBank/DDBJ whole genome shotgun (WGS) entry which is preliminary data.</text>
</comment>
<reference evidence="3 4" key="1">
    <citation type="submission" date="2018-05" db="EMBL/GenBank/DDBJ databases">
        <title>Leucothrix arctica sp. nov., isolated from Arctic seawater.</title>
        <authorList>
            <person name="Choi A."/>
            <person name="Baek K."/>
        </authorList>
    </citation>
    <scope>NUCLEOTIDE SEQUENCE [LARGE SCALE GENOMIC DNA]</scope>
    <source>
        <strain evidence="3 4">IMCC9719</strain>
    </source>
</reference>
<dbReference type="Gene3D" id="3.40.50.720">
    <property type="entry name" value="NAD(P)-binding Rossmann-like Domain"/>
    <property type="match status" value="1"/>
</dbReference>
<dbReference type="OrthoDB" id="9803333at2"/>
<dbReference type="InterPro" id="IPR036291">
    <property type="entry name" value="NAD(P)-bd_dom_sf"/>
</dbReference>
<dbReference type="FunFam" id="3.40.50.720:FF:000084">
    <property type="entry name" value="Short-chain dehydrogenase reductase"/>
    <property type="match status" value="1"/>
</dbReference>
<organism evidence="3 4">
    <name type="scientific">Leucothrix arctica</name>
    <dbReference type="NCBI Taxonomy" id="1481894"/>
    <lineage>
        <taxon>Bacteria</taxon>
        <taxon>Pseudomonadati</taxon>
        <taxon>Pseudomonadota</taxon>
        <taxon>Gammaproteobacteria</taxon>
        <taxon>Thiotrichales</taxon>
        <taxon>Thiotrichaceae</taxon>
        <taxon>Leucothrix</taxon>
    </lineage>
</organism>
<sequence length="253" mass="26368">MNSLTKKRVLVTAGTQGIGRQITVRLLEAGCKVAVHYFSTEVNIEVLASEAGVDASQIKLIQGDLRNKEQAQAVVATALDFLGGMDVLVNNAGSLIGRRRVEELEEDFWRDSVDLNLSSVLWVTQAATPALTAAGSSSIVNLASLAGRKGGHAGSLAYSTMKGAVLTWTRALANELGPKGVRVNAVAPGLILGTSFHNTHTTKESADETVLGIPLGRAGDADDVARVVLFLASEHSGFVTGATIDVNGGVYGS</sequence>